<dbReference type="OrthoDB" id="7298659at2"/>
<dbReference type="PANTHER" id="PTHR43228:SF1">
    <property type="entry name" value="TWO-COMPONENT RESPONSE REGULATOR ARR22"/>
    <property type="match status" value="1"/>
</dbReference>
<dbReference type="EMBL" id="ARZY01000023">
    <property type="protein sequence ID" value="EWH09517.1"/>
    <property type="molecule type" value="Genomic_DNA"/>
</dbReference>
<accession>W7QKN1</accession>
<dbReference type="AlphaFoldDB" id="W7QKN1"/>
<dbReference type="STRING" id="1328313.DS2_12573"/>
<gene>
    <name evidence="4" type="ORF">DS2_12573</name>
</gene>
<dbReference type="SUPFAM" id="SSF48452">
    <property type="entry name" value="TPR-like"/>
    <property type="match status" value="1"/>
</dbReference>
<dbReference type="PROSITE" id="PS50005">
    <property type="entry name" value="TPR"/>
    <property type="match status" value="2"/>
</dbReference>
<dbReference type="Proteomes" id="UP000019276">
    <property type="component" value="Unassembled WGS sequence"/>
</dbReference>
<dbReference type="Gene3D" id="1.25.40.10">
    <property type="entry name" value="Tetratricopeptide repeat domain"/>
    <property type="match status" value="2"/>
</dbReference>
<dbReference type="RefSeq" id="WP_035015158.1">
    <property type="nucleotide sequence ID" value="NZ_ARZY01000023.1"/>
</dbReference>
<dbReference type="InterPro" id="IPR011990">
    <property type="entry name" value="TPR-like_helical_dom_sf"/>
</dbReference>
<dbReference type="PANTHER" id="PTHR43228">
    <property type="entry name" value="TWO-COMPONENT RESPONSE REGULATOR"/>
    <property type="match status" value="1"/>
</dbReference>
<sequence length="550" mass="62854">MNQELIKHANVLIIDDQALAQVFLKQSLEKLGFDKIMVAESAKHALRLAEEHQFNVIICSFNLSRDKDGYQLFEELKAKGAIKLTTTFIFTSAETDAALVNSVVELQPDDFLAKPFTAKELSDRLRRVLTRKHTLTKVYRALEQNNYAAVLEQVDTLLMDPKAANLYPLLMRIKGDALLASQQYQQAAQFYYEIITLQKFTWAMVGLAKAYLGLDKEDAAINILEKLVAKPQTRLAALDLLGQYYIQHDEYELAYQKLQNASELSPRNIDRHKSVVQLARLVHDHSGQYNAAKAMLKYAKRSFHETADLYLTVARSGIDYALTLPEQESAVIVRQSEKFLEALKDQFPSSAENKDKISIVQARIHYLKDEESKAKQLVSNILEHEESGNLEDYIDKAKAFHELGYQDQAIHLLENIHQQYNEDNTVNDKVLAAYLTQEKSEKTEIPFTPRQLNNIAVQLYGKKQYPAAIQAFADALRLMPKNVRIALNMLQALVDQMVRTALDEQQTKLYNSAISIISQQNLPHDQQTRYEKLLERSAQAKERHNQIDQT</sequence>
<feature type="domain" description="Response regulatory" evidence="3">
    <location>
        <begin position="10"/>
        <end position="129"/>
    </location>
</feature>
<dbReference type="InterPro" id="IPR019734">
    <property type="entry name" value="TPR_rpt"/>
</dbReference>
<dbReference type="InterPro" id="IPR001789">
    <property type="entry name" value="Sig_transdc_resp-reg_receiver"/>
</dbReference>
<evidence type="ECO:0000256" key="2">
    <source>
        <dbReference type="PROSITE-ProRule" id="PRU00339"/>
    </source>
</evidence>
<evidence type="ECO:0000259" key="3">
    <source>
        <dbReference type="PROSITE" id="PS50110"/>
    </source>
</evidence>
<dbReference type="CDD" id="cd17589">
    <property type="entry name" value="REC_TPR"/>
    <property type="match status" value="1"/>
</dbReference>
<dbReference type="Pfam" id="PF00072">
    <property type="entry name" value="Response_reg"/>
    <property type="match status" value="1"/>
</dbReference>
<dbReference type="eggNOG" id="COG0784">
    <property type="taxonomic scope" value="Bacteria"/>
</dbReference>
<organism evidence="4 5">
    <name type="scientific">Catenovulum agarivorans DS-2</name>
    <dbReference type="NCBI Taxonomy" id="1328313"/>
    <lineage>
        <taxon>Bacteria</taxon>
        <taxon>Pseudomonadati</taxon>
        <taxon>Pseudomonadota</taxon>
        <taxon>Gammaproteobacteria</taxon>
        <taxon>Alteromonadales</taxon>
        <taxon>Alteromonadaceae</taxon>
        <taxon>Catenovulum</taxon>
    </lineage>
</organism>
<keyword evidence="2" id="KW-0802">TPR repeat</keyword>
<comment type="caution">
    <text evidence="4">The sequence shown here is derived from an EMBL/GenBank/DDBJ whole genome shotgun (WGS) entry which is preliminary data.</text>
</comment>
<dbReference type="InterPro" id="IPR011006">
    <property type="entry name" value="CheY-like_superfamily"/>
</dbReference>
<reference evidence="4 5" key="1">
    <citation type="journal article" date="2014" name="Genome Announc.">
        <title>Draft Genome Sequence of the Agar-Degrading Bacterium Catenovulum sp. Strain DS-2, Isolated from Intestines of Haliotis diversicolor.</title>
        <authorList>
            <person name="Shan D."/>
            <person name="Li X."/>
            <person name="Gu Z."/>
            <person name="Wei G."/>
            <person name="Gao Z."/>
            <person name="Shao Z."/>
        </authorList>
    </citation>
    <scope>NUCLEOTIDE SEQUENCE [LARGE SCALE GENOMIC DNA]</scope>
    <source>
        <strain evidence="4 5">DS-2</strain>
    </source>
</reference>
<evidence type="ECO:0000313" key="5">
    <source>
        <dbReference type="Proteomes" id="UP000019276"/>
    </source>
</evidence>
<name>W7QKN1_9ALTE</name>
<evidence type="ECO:0000313" key="4">
    <source>
        <dbReference type="EMBL" id="EWH09517.1"/>
    </source>
</evidence>
<dbReference type="eggNOG" id="COG0457">
    <property type="taxonomic scope" value="Bacteria"/>
</dbReference>
<proteinExistence type="predicted"/>
<dbReference type="GO" id="GO:0000160">
    <property type="term" value="P:phosphorelay signal transduction system"/>
    <property type="evidence" value="ECO:0007669"/>
    <property type="project" value="InterPro"/>
</dbReference>
<protein>
    <submittedName>
        <fullName evidence="4">Response regulator receiver</fullName>
    </submittedName>
</protein>
<dbReference type="Gene3D" id="3.40.50.2300">
    <property type="match status" value="1"/>
</dbReference>
<dbReference type="SUPFAM" id="SSF52172">
    <property type="entry name" value="CheY-like"/>
    <property type="match status" value="1"/>
</dbReference>
<feature type="repeat" description="TPR" evidence="2">
    <location>
        <begin position="235"/>
        <end position="268"/>
    </location>
</feature>
<dbReference type="SMART" id="SM00448">
    <property type="entry name" value="REC"/>
    <property type="match status" value="1"/>
</dbReference>
<dbReference type="InterPro" id="IPR052048">
    <property type="entry name" value="ST_Response_Regulator"/>
</dbReference>
<evidence type="ECO:0000256" key="1">
    <source>
        <dbReference type="PROSITE-ProRule" id="PRU00169"/>
    </source>
</evidence>
<keyword evidence="5" id="KW-1185">Reference proteome</keyword>
<feature type="repeat" description="TPR" evidence="2">
    <location>
        <begin position="449"/>
        <end position="482"/>
    </location>
</feature>
<comment type="caution">
    <text evidence="1">Lacks conserved residue(s) required for the propagation of feature annotation.</text>
</comment>
<dbReference type="SMART" id="SM00028">
    <property type="entry name" value="TPR"/>
    <property type="match status" value="3"/>
</dbReference>
<dbReference type="PROSITE" id="PS50110">
    <property type="entry name" value="RESPONSE_REGULATORY"/>
    <property type="match status" value="1"/>
</dbReference>